<proteinExistence type="predicted"/>
<comment type="caution">
    <text evidence="1">The sequence shown here is derived from an EMBL/GenBank/DDBJ whole genome shotgun (WGS) entry which is preliminary data.</text>
</comment>
<organism evidence="1">
    <name type="scientific">Thermosulfurimonas dismutans</name>
    <dbReference type="NCBI Taxonomy" id="999894"/>
    <lineage>
        <taxon>Bacteria</taxon>
        <taxon>Pseudomonadati</taxon>
        <taxon>Thermodesulfobacteriota</taxon>
        <taxon>Thermodesulfobacteria</taxon>
        <taxon>Thermodesulfobacteriales</taxon>
        <taxon>Thermodesulfobacteriaceae</taxon>
        <taxon>Thermosulfurimonas</taxon>
    </lineage>
</organism>
<dbReference type="EMBL" id="DRMH01000076">
    <property type="protein sequence ID" value="HFC97983.1"/>
    <property type="molecule type" value="Genomic_DNA"/>
</dbReference>
<sequence>MIKKYRTLEEATADLPAFLLRLRGRRPGAIRPLIRYPRGIKKFRTLEEAQWDREQRLLEQEDAVED</sequence>
<dbReference type="Proteomes" id="UP000886043">
    <property type="component" value="Unassembled WGS sequence"/>
</dbReference>
<name>A0A7C3GUC9_9BACT</name>
<protein>
    <submittedName>
        <fullName evidence="1">Uncharacterized protein</fullName>
    </submittedName>
</protein>
<accession>A0A7C3GUC9</accession>
<dbReference type="AlphaFoldDB" id="A0A7C3GUC9"/>
<evidence type="ECO:0000313" key="1">
    <source>
        <dbReference type="EMBL" id="HFC97983.1"/>
    </source>
</evidence>
<gene>
    <name evidence="1" type="ORF">ENJ40_05950</name>
</gene>
<reference evidence="1" key="1">
    <citation type="journal article" date="2020" name="mSystems">
        <title>Genome- and Community-Level Interaction Insights into Carbon Utilization and Element Cycling Functions of Hydrothermarchaeota in Hydrothermal Sediment.</title>
        <authorList>
            <person name="Zhou Z."/>
            <person name="Liu Y."/>
            <person name="Xu W."/>
            <person name="Pan J."/>
            <person name="Luo Z.H."/>
            <person name="Li M."/>
        </authorList>
    </citation>
    <scope>NUCLEOTIDE SEQUENCE [LARGE SCALE GENOMIC DNA]</scope>
    <source>
        <strain evidence="1">HyVt-483</strain>
    </source>
</reference>